<organism evidence="2 3">
    <name type="scientific">Pholiota conissans</name>
    <dbReference type="NCBI Taxonomy" id="109636"/>
    <lineage>
        <taxon>Eukaryota</taxon>
        <taxon>Fungi</taxon>
        <taxon>Dikarya</taxon>
        <taxon>Basidiomycota</taxon>
        <taxon>Agaricomycotina</taxon>
        <taxon>Agaricomycetes</taxon>
        <taxon>Agaricomycetidae</taxon>
        <taxon>Agaricales</taxon>
        <taxon>Agaricineae</taxon>
        <taxon>Strophariaceae</taxon>
        <taxon>Pholiota</taxon>
    </lineage>
</organism>
<feature type="region of interest" description="Disordered" evidence="1">
    <location>
        <begin position="1"/>
        <end position="71"/>
    </location>
</feature>
<feature type="compositionally biased region" description="Low complexity" evidence="1">
    <location>
        <begin position="32"/>
        <end position="43"/>
    </location>
</feature>
<sequence length="267" mass="29905">MPRKKGHKKSASTNAITSPSTSKVQPSVESVPLTKYPKTLPLPAFLGNQSSSKGAENTGGRPPSDRDLGERMLDGVHGCAELEIPPGQNVPSPIRVFRYITQKSIAPTNVIACPPDAKRSTFTFFPIHVSVLEANCARLPRPFPAPPIGHLLMQESEEMLLTTATYRLPSIDAFPALQKWLYLKDDLLLLEMVLPSNRTLWEETVEGAERQLAFLYGLYQNACYLEIIDYEFYRVLSIGWNEVYETRELLVKADVKEALDLFNSLRL</sequence>
<feature type="compositionally biased region" description="Basic residues" evidence="1">
    <location>
        <begin position="1"/>
        <end position="10"/>
    </location>
</feature>
<name>A0A9P5Z2Q7_9AGAR</name>
<evidence type="ECO:0000313" key="2">
    <source>
        <dbReference type="EMBL" id="KAF9479771.1"/>
    </source>
</evidence>
<keyword evidence="3" id="KW-1185">Reference proteome</keyword>
<protein>
    <submittedName>
        <fullName evidence="2">Uncharacterized protein</fullName>
    </submittedName>
</protein>
<gene>
    <name evidence="2" type="ORF">BDN70DRAFT_894684</name>
</gene>
<accession>A0A9P5Z2Q7</accession>
<reference evidence="2" key="1">
    <citation type="submission" date="2020-11" db="EMBL/GenBank/DDBJ databases">
        <authorList>
            <consortium name="DOE Joint Genome Institute"/>
            <person name="Ahrendt S."/>
            <person name="Riley R."/>
            <person name="Andreopoulos W."/>
            <person name="Labutti K."/>
            <person name="Pangilinan J."/>
            <person name="Ruiz-Duenas F.J."/>
            <person name="Barrasa J.M."/>
            <person name="Sanchez-Garcia M."/>
            <person name="Camarero S."/>
            <person name="Miyauchi S."/>
            <person name="Serrano A."/>
            <person name="Linde D."/>
            <person name="Babiker R."/>
            <person name="Drula E."/>
            <person name="Ayuso-Fernandez I."/>
            <person name="Pacheco R."/>
            <person name="Padilla G."/>
            <person name="Ferreira P."/>
            <person name="Barriuso J."/>
            <person name="Kellner H."/>
            <person name="Castanera R."/>
            <person name="Alfaro M."/>
            <person name="Ramirez L."/>
            <person name="Pisabarro A.G."/>
            <person name="Kuo A."/>
            <person name="Tritt A."/>
            <person name="Lipzen A."/>
            <person name="He G."/>
            <person name="Yan M."/>
            <person name="Ng V."/>
            <person name="Cullen D."/>
            <person name="Martin F."/>
            <person name="Rosso M.-N."/>
            <person name="Henrissat B."/>
            <person name="Hibbett D."/>
            <person name="Martinez A.T."/>
            <person name="Grigoriev I.V."/>
        </authorList>
    </citation>
    <scope>NUCLEOTIDE SEQUENCE</scope>
    <source>
        <strain evidence="2">CIRM-BRFM 674</strain>
    </source>
</reference>
<dbReference type="EMBL" id="MU155206">
    <property type="protein sequence ID" value="KAF9479771.1"/>
    <property type="molecule type" value="Genomic_DNA"/>
</dbReference>
<dbReference type="Proteomes" id="UP000807469">
    <property type="component" value="Unassembled WGS sequence"/>
</dbReference>
<proteinExistence type="predicted"/>
<dbReference type="AlphaFoldDB" id="A0A9P5Z2Q7"/>
<feature type="compositionally biased region" description="Polar residues" evidence="1">
    <location>
        <begin position="11"/>
        <end position="28"/>
    </location>
</feature>
<comment type="caution">
    <text evidence="2">The sequence shown here is derived from an EMBL/GenBank/DDBJ whole genome shotgun (WGS) entry which is preliminary data.</text>
</comment>
<evidence type="ECO:0000256" key="1">
    <source>
        <dbReference type="SAM" id="MobiDB-lite"/>
    </source>
</evidence>
<dbReference type="OrthoDB" id="2570975at2759"/>
<evidence type="ECO:0000313" key="3">
    <source>
        <dbReference type="Proteomes" id="UP000807469"/>
    </source>
</evidence>